<dbReference type="Pfam" id="PF18921">
    <property type="entry name" value="Cyanophycin_syn"/>
    <property type="match status" value="1"/>
</dbReference>
<dbReference type="InterPro" id="IPR036565">
    <property type="entry name" value="Mur-like_cat_sf"/>
</dbReference>
<accession>A0A0C1D969</accession>
<dbReference type="Gene3D" id="3.40.1190.10">
    <property type="entry name" value="Mur-like, catalytic domain"/>
    <property type="match status" value="1"/>
</dbReference>
<dbReference type="GO" id="GO:0071161">
    <property type="term" value="F:cyanophycin synthetase activity (L-arginine-adding)"/>
    <property type="evidence" value="ECO:0007669"/>
    <property type="project" value="UniProtKB-EC"/>
</dbReference>
<dbReference type="RefSeq" id="WP_039347213.1">
    <property type="nucleotide sequence ID" value="NZ_FOLA01000001.1"/>
</dbReference>
<dbReference type="InterPro" id="IPR011761">
    <property type="entry name" value="ATP-grasp"/>
</dbReference>
<evidence type="ECO:0000259" key="14">
    <source>
        <dbReference type="PROSITE" id="PS50975"/>
    </source>
</evidence>
<comment type="similarity">
    <text evidence="2">In the C-terminal section; belongs to the MurCDEF family.</text>
</comment>
<evidence type="ECO:0000256" key="11">
    <source>
        <dbReference type="ARBA" id="ARBA00048094"/>
    </source>
</evidence>
<comment type="catalytic activity">
    <reaction evidence="11">
        <text>[L-4-(L-arginin-2-N-yl)aspartate](n)-L-aspartate + L-arginine + ATP = [L-4-(L-arginin-2-N-yl)aspartate](n+1) + ADP + phosphate + H(+)</text>
        <dbReference type="Rhea" id="RHEA:23888"/>
        <dbReference type="Rhea" id="RHEA-COMP:13732"/>
        <dbReference type="Rhea" id="RHEA-COMP:13733"/>
        <dbReference type="ChEBI" id="CHEBI:15378"/>
        <dbReference type="ChEBI" id="CHEBI:30616"/>
        <dbReference type="ChEBI" id="CHEBI:32682"/>
        <dbReference type="ChEBI" id="CHEBI:43474"/>
        <dbReference type="ChEBI" id="CHEBI:137986"/>
        <dbReference type="ChEBI" id="CHEBI:137990"/>
        <dbReference type="ChEBI" id="CHEBI:456216"/>
        <dbReference type="EC" id="6.3.2.30"/>
    </reaction>
</comment>
<dbReference type="InterPro" id="IPR004101">
    <property type="entry name" value="Mur_ligase_C"/>
</dbReference>
<evidence type="ECO:0000256" key="2">
    <source>
        <dbReference type="ARBA" id="ARBA00009060"/>
    </source>
</evidence>
<evidence type="ECO:0000256" key="1">
    <source>
        <dbReference type="ARBA" id="ARBA00003184"/>
    </source>
</evidence>
<dbReference type="Proteomes" id="UP000031473">
    <property type="component" value="Unassembled WGS sequence"/>
</dbReference>
<dbReference type="InterPro" id="IPR013221">
    <property type="entry name" value="Mur_ligase_cen"/>
</dbReference>
<dbReference type="AlphaFoldDB" id="A0A0C1D969"/>
<sequence length="876" mass="97302">MKIVKIQVLRGPNIWSIRRKKLIQMRLDLEEAEHLPTNKIEGFRENLERLIPSLITHRCSEGVEGGFFQRIEMGTWMGHVIEHIALEIQTLAGMDAGFGRTRETKTPGIYNVVFSYIEENSGVYAAEQSVEIAHALMDGRDYPIQECIQTLKEKRERERLGPSTGSIVQEAVARNIPWIRLGRNSLVQLGYGINQQRFQATITGKTSSIAVDIACNKELTKKMLDDAAIPVPTGDLVIDEEGLEKVIRKIDYPIVLKPLDGNHGKGSSINVNDWEAAKIGLQHAQTYGAKVIVERYITGYDFRVLVINHKMIAAARRVPAHIVGDGEKNINDLIEKENLDPRRGYGHENVLTEISVDKDTNELLEKLHYTLESIPQKGEIVYLKSTANLSTGGTSIDVTDMIHPENITMCERISKIIGLDVCGVDIMAENLTQPLKESGGAILEVNAAPGFRMHLAPSEGLPRNVAAPVVDMLYPQGKAFRIPIIAVTGTNGKTTTTRLIAHIVKNNGYRVGFTTSDGIYIQNTMLTKGDTTGPISAEFVLKDPTVEFAVLETARGGILRSGLGFSYCDIGVLTNIKEDHLGISDIHNLKDLTKVKRVVLDSVKKDGWSVLNADDAYSMRLMPDLDSKVAIFSLDENNPHIKKFAKEGKITCVYEEGFVTIKKGDWKIRIAKANNIPITMEGKAKFMISNVLAASLATYLYGFEIEDIANSLRTFIPSAALTPGRLNIFKFKKFNVLIDFAHNPAGYEAIEDYLKNVEATKKIGIISGVGDRRDEDIKECGKIAGRMFDYIIIRNEKHLRGRAEEEINGLIISGIQESGRDVSYEIIPKEIEALKHAMSMAEEGTFITALSDVVSNAIDLVQEYQNKEILEEGKIM</sequence>
<evidence type="ECO:0000256" key="9">
    <source>
        <dbReference type="ARBA" id="ARBA00022840"/>
    </source>
</evidence>
<keyword evidence="9 13" id="KW-0067">ATP-binding</keyword>
<evidence type="ECO:0000256" key="4">
    <source>
        <dbReference type="ARBA" id="ARBA00012968"/>
    </source>
</evidence>
<dbReference type="STRING" id="266749.SAMN05421876_101442"/>
<dbReference type="PANTHER" id="PTHR23135:SF18">
    <property type="entry name" value="CYANOPHYCIN SYNTHETASE"/>
    <property type="match status" value="1"/>
</dbReference>
<name>A0A0C1D969_9FLAO</name>
<evidence type="ECO:0000313" key="15">
    <source>
        <dbReference type="EMBL" id="KIA90415.1"/>
    </source>
</evidence>
<dbReference type="GO" id="GO:0005524">
    <property type="term" value="F:ATP binding"/>
    <property type="evidence" value="ECO:0007669"/>
    <property type="project" value="UniProtKB-UniRule"/>
</dbReference>
<dbReference type="SUPFAM" id="SSF53623">
    <property type="entry name" value="MurD-like peptide ligases, catalytic domain"/>
    <property type="match status" value="1"/>
</dbReference>
<evidence type="ECO:0000256" key="5">
    <source>
        <dbReference type="ARBA" id="ARBA00013005"/>
    </source>
</evidence>
<reference evidence="15 16" key="1">
    <citation type="submission" date="2014-10" db="EMBL/GenBank/DDBJ databases">
        <title>Kaistella jeonii genome.</title>
        <authorList>
            <person name="Clayton J.T."/>
            <person name="Newman J.D."/>
        </authorList>
    </citation>
    <scope>NUCLEOTIDE SEQUENCE [LARGE SCALE GENOMIC DNA]</scope>
    <source>
        <strain evidence="15 16">DSM 17048</strain>
    </source>
</reference>
<evidence type="ECO:0000256" key="8">
    <source>
        <dbReference type="ARBA" id="ARBA00022741"/>
    </source>
</evidence>
<dbReference type="InterPro" id="IPR044019">
    <property type="entry name" value="Cyanophycin_syn_N"/>
</dbReference>
<dbReference type="GO" id="GO:0071160">
    <property type="term" value="F:cyanophycin synthetase activity (L-aspartate-adding)"/>
    <property type="evidence" value="ECO:0007669"/>
    <property type="project" value="UniProtKB-EC"/>
</dbReference>
<dbReference type="PROSITE" id="PS01011">
    <property type="entry name" value="FOLYLPOLYGLU_SYNT_1"/>
    <property type="match status" value="1"/>
</dbReference>
<evidence type="ECO:0000256" key="12">
    <source>
        <dbReference type="ARBA" id="ARBA00048425"/>
    </source>
</evidence>
<dbReference type="GO" id="GO:0004326">
    <property type="term" value="F:tetrahydrofolylpolyglutamate synthase activity"/>
    <property type="evidence" value="ECO:0007669"/>
    <property type="project" value="InterPro"/>
</dbReference>
<evidence type="ECO:0000256" key="10">
    <source>
        <dbReference type="ARBA" id="ARBA00031353"/>
    </source>
</evidence>
<keyword evidence="16" id="KW-1185">Reference proteome</keyword>
<gene>
    <name evidence="15" type="ORF">OA86_00475</name>
</gene>
<evidence type="ECO:0000256" key="13">
    <source>
        <dbReference type="PROSITE-ProRule" id="PRU00409"/>
    </source>
</evidence>
<dbReference type="NCBIfam" id="NF010623">
    <property type="entry name" value="PRK14016.1"/>
    <property type="match status" value="1"/>
</dbReference>
<dbReference type="EC" id="6.3.2.29" evidence="5"/>
<dbReference type="SUPFAM" id="SSF56059">
    <property type="entry name" value="Glutathione synthetase ATP-binding domain-like"/>
    <property type="match status" value="1"/>
</dbReference>
<dbReference type="InterPro" id="IPR018109">
    <property type="entry name" value="Folylpolyglutamate_synth_CS"/>
</dbReference>
<comment type="function">
    <text evidence="1">Catalyzes the ATP-dependent polymerization of arginine and aspartate to multi-L-arginyl-poly-L-aspartic acid (cyanophycin; a water-insoluble reserve polymer).</text>
</comment>
<proteinExistence type="inferred from homology"/>
<dbReference type="InterPro" id="IPR036615">
    <property type="entry name" value="Mur_ligase_C_dom_sf"/>
</dbReference>
<dbReference type="EC" id="6.3.2.30" evidence="4"/>
<evidence type="ECO:0000313" key="16">
    <source>
        <dbReference type="Proteomes" id="UP000031473"/>
    </source>
</evidence>
<dbReference type="Pfam" id="PF02875">
    <property type="entry name" value="Mur_ligase_C"/>
    <property type="match status" value="1"/>
</dbReference>
<feature type="domain" description="ATP-grasp" evidence="14">
    <location>
        <begin position="221"/>
        <end position="474"/>
    </location>
</feature>
<dbReference type="GO" id="GO:0046872">
    <property type="term" value="F:metal ion binding"/>
    <property type="evidence" value="ECO:0007669"/>
    <property type="project" value="InterPro"/>
</dbReference>
<dbReference type="Gene3D" id="3.90.190.20">
    <property type="entry name" value="Mur ligase, C-terminal domain"/>
    <property type="match status" value="1"/>
</dbReference>
<dbReference type="Pfam" id="PF08245">
    <property type="entry name" value="Mur_ligase_M"/>
    <property type="match status" value="1"/>
</dbReference>
<dbReference type="InterPro" id="IPR013651">
    <property type="entry name" value="ATP-grasp_RimK-type"/>
</dbReference>
<dbReference type="PANTHER" id="PTHR23135">
    <property type="entry name" value="MUR LIGASE FAMILY MEMBER"/>
    <property type="match status" value="1"/>
</dbReference>
<organism evidence="15 16">
    <name type="scientific">Kaistella jeonii</name>
    <dbReference type="NCBI Taxonomy" id="266749"/>
    <lineage>
        <taxon>Bacteria</taxon>
        <taxon>Pseudomonadati</taxon>
        <taxon>Bacteroidota</taxon>
        <taxon>Flavobacteriia</taxon>
        <taxon>Flavobacteriales</taxon>
        <taxon>Weeksellaceae</taxon>
        <taxon>Chryseobacterium group</taxon>
        <taxon>Kaistella</taxon>
    </lineage>
</organism>
<evidence type="ECO:0000256" key="7">
    <source>
        <dbReference type="ARBA" id="ARBA00022598"/>
    </source>
</evidence>
<dbReference type="InterPro" id="IPR013815">
    <property type="entry name" value="ATP_grasp_subdomain_1"/>
</dbReference>
<dbReference type="OrthoDB" id="9803907at2"/>
<dbReference type="InterPro" id="IPR011810">
    <property type="entry name" value="Cya_phycin_syn"/>
</dbReference>
<dbReference type="PROSITE" id="PS50975">
    <property type="entry name" value="ATP_GRASP"/>
    <property type="match status" value="1"/>
</dbReference>
<dbReference type="Gene3D" id="3.30.1490.20">
    <property type="entry name" value="ATP-grasp fold, A domain"/>
    <property type="match status" value="1"/>
</dbReference>
<dbReference type="SUPFAM" id="SSF53244">
    <property type="entry name" value="MurD-like peptide ligases, peptide-binding domain"/>
    <property type="match status" value="1"/>
</dbReference>
<dbReference type="Pfam" id="PF08443">
    <property type="entry name" value="RimK"/>
    <property type="match status" value="1"/>
</dbReference>
<dbReference type="EMBL" id="JSYL01000001">
    <property type="protein sequence ID" value="KIA90415.1"/>
    <property type="molecule type" value="Genomic_DNA"/>
</dbReference>
<keyword evidence="7" id="KW-0436">Ligase</keyword>
<dbReference type="NCBIfam" id="TIGR02068">
    <property type="entry name" value="cya_phycin_syn"/>
    <property type="match status" value="1"/>
</dbReference>
<evidence type="ECO:0000256" key="6">
    <source>
        <dbReference type="ARBA" id="ARBA00022036"/>
    </source>
</evidence>
<evidence type="ECO:0000256" key="3">
    <source>
        <dbReference type="ARBA" id="ARBA00011738"/>
    </source>
</evidence>
<keyword evidence="8 13" id="KW-0547">Nucleotide-binding</keyword>
<dbReference type="Gene3D" id="3.30.470.20">
    <property type="entry name" value="ATP-grasp fold, B domain"/>
    <property type="match status" value="2"/>
</dbReference>
<comment type="subunit">
    <text evidence="3">Homodimer.</text>
</comment>
<protein>
    <recommendedName>
        <fullName evidence="6">Cyanophycin synthetase</fullName>
        <ecNumber evidence="5">6.3.2.29</ecNumber>
        <ecNumber evidence="4">6.3.2.30</ecNumber>
    </recommendedName>
    <alternativeName>
        <fullName evidence="10">Cyanophycin synthase</fullName>
    </alternativeName>
</protein>
<comment type="caution">
    <text evidence="15">The sequence shown here is derived from an EMBL/GenBank/DDBJ whole genome shotgun (WGS) entry which is preliminary data.</text>
</comment>
<comment type="catalytic activity">
    <reaction evidence="12">
        <text>[L-4-(L-arginin-2-N-yl)aspartate](n) + L-aspartate + ATP = [L-4-(L-arginin-2-N-yl)aspartate](n)-L-aspartate + ADP + phosphate + H(+)</text>
        <dbReference type="Rhea" id="RHEA:13277"/>
        <dbReference type="Rhea" id="RHEA-COMP:13728"/>
        <dbReference type="Rhea" id="RHEA-COMP:13733"/>
        <dbReference type="ChEBI" id="CHEBI:15378"/>
        <dbReference type="ChEBI" id="CHEBI:29991"/>
        <dbReference type="ChEBI" id="CHEBI:30616"/>
        <dbReference type="ChEBI" id="CHEBI:43474"/>
        <dbReference type="ChEBI" id="CHEBI:137986"/>
        <dbReference type="ChEBI" id="CHEBI:137990"/>
        <dbReference type="ChEBI" id="CHEBI:456216"/>
        <dbReference type="EC" id="6.3.2.29"/>
    </reaction>
</comment>